<protein>
    <submittedName>
        <fullName evidence="2">Uncharacterized protein</fullName>
    </submittedName>
</protein>
<keyword evidence="3" id="KW-1185">Reference proteome</keyword>
<organism evidence="2 3">
    <name type="scientific">Glossina pallidipes</name>
    <name type="common">Tsetse fly</name>
    <dbReference type="NCBI Taxonomy" id="7398"/>
    <lineage>
        <taxon>Eukaryota</taxon>
        <taxon>Metazoa</taxon>
        <taxon>Ecdysozoa</taxon>
        <taxon>Arthropoda</taxon>
        <taxon>Hexapoda</taxon>
        <taxon>Insecta</taxon>
        <taxon>Pterygota</taxon>
        <taxon>Neoptera</taxon>
        <taxon>Endopterygota</taxon>
        <taxon>Diptera</taxon>
        <taxon>Brachycera</taxon>
        <taxon>Muscomorpha</taxon>
        <taxon>Hippoboscoidea</taxon>
        <taxon>Glossinidae</taxon>
        <taxon>Glossina</taxon>
    </lineage>
</organism>
<sequence length="123" mass="14597">MVNFKPVLKLKNHFSRFSKGSKINRQSNQFINDIEMRISLFYSIRCWCVSQSIRSERLDDAKYTFLPIVGVVVILFMLTLKFDLSARRCQVSILEPFVDQQGKLDLWTNRCQLTQNLMRPYNR</sequence>
<evidence type="ECO:0000256" key="1">
    <source>
        <dbReference type="SAM" id="Phobius"/>
    </source>
</evidence>
<proteinExistence type="predicted"/>
<keyword evidence="1" id="KW-0472">Membrane</keyword>
<feature type="transmembrane region" description="Helical" evidence="1">
    <location>
        <begin position="63"/>
        <end position="80"/>
    </location>
</feature>
<dbReference type="VEuPathDB" id="VectorBase:GPAI017828"/>
<keyword evidence="1" id="KW-0812">Transmembrane</keyword>
<reference evidence="2" key="2">
    <citation type="submission" date="2020-05" db="UniProtKB">
        <authorList>
            <consortium name="EnsemblMetazoa"/>
        </authorList>
    </citation>
    <scope>IDENTIFICATION</scope>
    <source>
        <strain evidence="2">IAEA</strain>
    </source>
</reference>
<dbReference type="AlphaFoldDB" id="A0A1A9ZKU8"/>
<dbReference type="EnsemblMetazoa" id="GPAI017828-RA">
    <property type="protein sequence ID" value="GPAI017828-PA"/>
    <property type="gene ID" value="GPAI017828"/>
</dbReference>
<keyword evidence="1" id="KW-1133">Transmembrane helix</keyword>
<reference evidence="3" key="1">
    <citation type="submission" date="2014-03" db="EMBL/GenBank/DDBJ databases">
        <authorList>
            <person name="Aksoy S."/>
            <person name="Warren W."/>
            <person name="Wilson R.K."/>
        </authorList>
    </citation>
    <scope>NUCLEOTIDE SEQUENCE [LARGE SCALE GENOMIC DNA]</scope>
    <source>
        <strain evidence="3">IAEA</strain>
    </source>
</reference>
<dbReference type="Proteomes" id="UP000092445">
    <property type="component" value="Unassembled WGS sequence"/>
</dbReference>
<accession>A0A1A9ZKU8</accession>
<evidence type="ECO:0000313" key="2">
    <source>
        <dbReference type="EnsemblMetazoa" id="GPAI017828-PA"/>
    </source>
</evidence>
<evidence type="ECO:0000313" key="3">
    <source>
        <dbReference type="Proteomes" id="UP000092445"/>
    </source>
</evidence>
<name>A0A1A9ZKU8_GLOPL</name>